<evidence type="ECO:0000313" key="1">
    <source>
        <dbReference type="EMBL" id="MCX4150067.1"/>
    </source>
</evidence>
<dbReference type="InterPro" id="IPR017853">
    <property type="entry name" value="GH"/>
</dbReference>
<dbReference type="SUPFAM" id="SSF51445">
    <property type="entry name" value="(Trans)glycosidases"/>
    <property type="match status" value="1"/>
</dbReference>
<evidence type="ECO:0000313" key="3">
    <source>
        <dbReference type="Proteomes" id="UP001209412"/>
    </source>
</evidence>
<dbReference type="AlphaFoldDB" id="A0AAP5BKY0"/>
<proteinExistence type="predicted"/>
<organism evidence="2 4">
    <name type="scientific">Paraburkholderia madseniana</name>
    <dbReference type="NCBI Taxonomy" id="2599607"/>
    <lineage>
        <taxon>Bacteria</taxon>
        <taxon>Pseudomonadati</taxon>
        <taxon>Pseudomonadota</taxon>
        <taxon>Betaproteobacteria</taxon>
        <taxon>Burkholderiales</taxon>
        <taxon>Burkholderiaceae</taxon>
        <taxon>Paraburkholderia</taxon>
    </lineage>
</organism>
<accession>A0AAP5BKY0</accession>
<dbReference type="Proteomes" id="UP001209412">
    <property type="component" value="Unassembled WGS sequence"/>
</dbReference>
<dbReference type="Proteomes" id="UP001242288">
    <property type="component" value="Unassembled WGS sequence"/>
</dbReference>
<dbReference type="EMBL" id="JAMXWF010000036">
    <property type="protein sequence ID" value="MDQ6411884.1"/>
    <property type="molecule type" value="Genomic_DNA"/>
</dbReference>
<protein>
    <submittedName>
        <fullName evidence="2">Uncharacterized protein</fullName>
    </submittedName>
</protein>
<comment type="caution">
    <text evidence="2">The sequence shown here is derived from an EMBL/GenBank/DDBJ whole genome shotgun (WGS) entry which is preliminary data.</text>
</comment>
<sequence>MLMPLSQPAQAQVEPLKAPVYGVTLDDLTKLDAIVASLSNLPYRPTVRVVFDPGTSAADYYAPLLRLHAVANVMGEVMDSYYFPTDLSTYKARTQELVSTLKNTVDVWEIANEINGEWLRNDPSGTTTVVNSEETQIGQMVAAANTIVKSAGGKTAVTLYYNDDSKGNNCWEKPQDYWKTWPTSFLPATVRQAADYALFSYYPYQDCPGLSPSWSADFKALETIFPNAKVGFGEIGTSDTGAPASVQQNLIKTYYPMVDSMADPKFIGGFFWWYYAEEMIPYSTSTYWQLLRQTIIPLKAPA</sequence>
<dbReference type="EMBL" id="JAPKHW010000036">
    <property type="protein sequence ID" value="MCX4150067.1"/>
    <property type="molecule type" value="Genomic_DNA"/>
</dbReference>
<gene>
    <name evidence="2" type="ORF">NIE36_32560</name>
    <name evidence="1" type="ORF">OSB80_32625</name>
</gene>
<evidence type="ECO:0000313" key="4">
    <source>
        <dbReference type="Proteomes" id="UP001242288"/>
    </source>
</evidence>
<keyword evidence="3" id="KW-1185">Reference proteome</keyword>
<evidence type="ECO:0000313" key="2">
    <source>
        <dbReference type="EMBL" id="MDQ6411884.1"/>
    </source>
</evidence>
<reference evidence="2" key="1">
    <citation type="submission" date="2022-06" db="EMBL/GenBank/DDBJ databases">
        <title>PHB producers.</title>
        <authorList>
            <person name="Besaury L."/>
        </authorList>
    </citation>
    <scope>NUCLEOTIDE SEQUENCE</scope>
    <source>
        <strain evidence="2 3">SEWS6</strain>
    </source>
</reference>
<name>A0AAP5BKY0_9BURK</name>
<dbReference type="Gene3D" id="3.20.20.80">
    <property type="entry name" value="Glycosidases"/>
    <property type="match status" value="1"/>
</dbReference>